<sequence>MPRILLPPLLARHPFALGDGLDDGLSEKRLRGSDLAAPHSGVRVARSAESALEHAGELYLPLLRPDEVFSHTTAASIWGLPLPLAVSPVVHVTRFGEQRPRRPAVVGHRSSRRLATTIVGGLPVVEPLVAWAQCAAVLRLDDLVAMGDALAGRWSPHAAARELPLGLPARAADDWGRRRGRRRLEEALGLVRPDVWSPRETALRLVILRAGLPEPPERNAVICDAAGSVVGHADLVWRDERVLAEYEGDQHRTDRRQWRLDLAKYEAYADEGWRVVRVTDDDLVAPARLVRRIARLLTDRAVLC</sequence>
<protein>
    <submittedName>
        <fullName evidence="1">DUF559 domain-containing protein</fullName>
    </submittedName>
</protein>
<dbReference type="Proteomes" id="UP001501594">
    <property type="component" value="Unassembled WGS sequence"/>
</dbReference>
<evidence type="ECO:0000313" key="1">
    <source>
        <dbReference type="EMBL" id="GAA4266172.1"/>
    </source>
</evidence>
<accession>A0ABP8E1S6</accession>
<gene>
    <name evidence="1" type="ORF">GCM10022256_17840</name>
</gene>
<keyword evidence="2" id="KW-1185">Reference proteome</keyword>
<comment type="caution">
    <text evidence="1">The sequence shown here is derived from an EMBL/GenBank/DDBJ whole genome shotgun (WGS) entry which is preliminary data.</text>
</comment>
<dbReference type="Gene3D" id="3.40.960.10">
    <property type="entry name" value="VSR Endonuclease"/>
    <property type="match status" value="1"/>
</dbReference>
<dbReference type="InterPro" id="IPR011335">
    <property type="entry name" value="Restrct_endonuc-II-like"/>
</dbReference>
<evidence type="ECO:0000313" key="2">
    <source>
        <dbReference type="Proteomes" id="UP001501594"/>
    </source>
</evidence>
<reference evidence="2" key="1">
    <citation type="journal article" date="2019" name="Int. J. Syst. Evol. Microbiol.">
        <title>The Global Catalogue of Microorganisms (GCM) 10K type strain sequencing project: providing services to taxonomists for standard genome sequencing and annotation.</title>
        <authorList>
            <consortium name="The Broad Institute Genomics Platform"/>
            <consortium name="The Broad Institute Genome Sequencing Center for Infectious Disease"/>
            <person name="Wu L."/>
            <person name="Ma J."/>
        </authorList>
    </citation>
    <scope>NUCLEOTIDE SEQUENCE [LARGE SCALE GENOMIC DNA]</scope>
    <source>
        <strain evidence="2">JCM 17442</strain>
    </source>
</reference>
<dbReference type="SUPFAM" id="SSF52980">
    <property type="entry name" value="Restriction endonuclease-like"/>
    <property type="match status" value="1"/>
</dbReference>
<name>A0ABP8E1S6_9MICO</name>
<dbReference type="EMBL" id="BAABAU010000001">
    <property type="protein sequence ID" value="GAA4266172.1"/>
    <property type="molecule type" value="Genomic_DNA"/>
</dbReference>
<organism evidence="1 2">
    <name type="scientific">Frondihabitans peucedani</name>
    <dbReference type="NCBI Taxonomy" id="598626"/>
    <lineage>
        <taxon>Bacteria</taxon>
        <taxon>Bacillati</taxon>
        <taxon>Actinomycetota</taxon>
        <taxon>Actinomycetes</taxon>
        <taxon>Micrococcales</taxon>
        <taxon>Microbacteriaceae</taxon>
        <taxon>Frondihabitans</taxon>
    </lineage>
</organism>
<proteinExistence type="predicted"/>
<dbReference type="RefSeq" id="WP_344795158.1">
    <property type="nucleotide sequence ID" value="NZ_BAABAU010000001.1"/>
</dbReference>